<evidence type="ECO:0000256" key="1">
    <source>
        <dbReference type="ARBA" id="ARBA00004651"/>
    </source>
</evidence>
<evidence type="ECO:0000256" key="4">
    <source>
        <dbReference type="ARBA" id="ARBA00022989"/>
    </source>
</evidence>
<feature type="transmembrane region" description="Helical" evidence="6">
    <location>
        <begin position="43"/>
        <end position="62"/>
    </location>
</feature>
<dbReference type="OrthoDB" id="1122616at2"/>
<accession>A0A0S7C0F5</accession>
<comment type="subcellular location">
    <subcellularLocation>
        <location evidence="1">Cell membrane</location>
        <topology evidence="1">Multi-pass membrane protein</topology>
    </subcellularLocation>
</comment>
<dbReference type="Proteomes" id="UP000053091">
    <property type="component" value="Unassembled WGS sequence"/>
</dbReference>
<proteinExistence type="predicted"/>
<keyword evidence="8" id="KW-1185">Reference proteome</keyword>
<evidence type="ECO:0000256" key="2">
    <source>
        <dbReference type="ARBA" id="ARBA00022475"/>
    </source>
</evidence>
<name>A0A0S7C0F5_9BACT</name>
<dbReference type="AlphaFoldDB" id="A0A0S7C0F5"/>
<dbReference type="EMBL" id="DF968182">
    <property type="protein sequence ID" value="GAP42806.1"/>
    <property type="molecule type" value="Genomic_DNA"/>
</dbReference>
<keyword evidence="2" id="KW-1003">Cell membrane</keyword>
<dbReference type="GO" id="GO:0005886">
    <property type="term" value="C:plasma membrane"/>
    <property type="evidence" value="ECO:0007669"/>
    <property type="project" value="UniProtKB-SubCell"/>
</dbReference>
<reference evidence="7" key="1">
    <citation type="journal article" date="2015" name="Genome Announc.">
        <title>Draft Genome Sequence of Bacteroidales Strain TBC1, a Novel Isolate from a Methanogenic Wastewater Treatment System.</title>
        <authorList>
            <person name="Tourlousse D.M."/>
            <person name="Matsuura N."/>
            <person name="Sun L."/>
            <person name="Toyonaga M."/>
            <person name="Kuroda K."/>
            <person name="Ohashi A."/>
            <person name="Cruz R."/>
            <person name="Yamaguchi T."/>
            <person name="Sekiguchi Y."/>
        </authorList>
    </citation>
    <scope>NUCLEOTIDE SEQUENCE [LARGE SCALE GENOMIC DNA]</scope>
    <source>
        <strain evidence="7">TBC1</strain>
    </source>
</reference>
<organism evidence="7">
    <name type="scientific">Lentimicrobium saccharophilum</name>
    <dbReference type="NCBI Taxonomy" id="1678841"/>
    <lineage>
        <taxon>Bacteria</taxon>
        <taxon>Pseudomonadati</taxon>
        <taxon>Bacteroidota</taxon>
        <taxon>Bacteroidia</taxon>
        <taxon>Bacteroidales</taxon>
        <taxon>Lentimicrobiaceae</taxon>
        <taxon>Lentimicrobium</taxon>
    </lineage>
</organism>
<dbReference type="NCBIfam" id="TIGR02229">
    <property type="entry name" value="caa3_sub_IV"/>
    <property type="match status" value="1"/>
</dbReference>
<keyword evidence="3 6" id="KW-0812">Transmembrane</keyword>
<evidence type="ECO:0000313" key="8">
    <source>
        <dbReference type="Proteomes" id="UP000053091"/>
    </source>
</evidence>
<evidence type="ECO:0000256" key="3">
    <source>
        <dbReference type="ARBA" id="ARBA00022692"/>
    </source>
</evidence>
<dbReference type="Pfam" id="PF03626">
    <property type="entry name" value="COX4_pro"/>
    <property type="match status" value="1"/>
</dbReference>
<dbReference type="InterPro" id="IPR011743">
    <property type="entry name" value="Caa3_sub_IV"/>
</dbReference>
<dbReference type="RefSeq" id="WP_062039190.1">
    <property type="nucleotide sequence ID" value="NZ_DF968182.1"/>
</dbReference>
<gene>
    <name evidence="7" type="ORF">TBC1_11946</name>
</gene>
<dbReference type="STRING" id="1678841.TBC1_11946"/>
<sequence length="94" mass="10667">MENEKHHIVPYLTHIMVLLGLIVLTVITVLITSVELGAYNTTAALIIASLKGAVVLLYFMHLKFDHKIYWVMVSIVIAIFAAVIVVTFFDYLYR</sequence>
<feature type="transmembrane region" description="Helical" evidence="6">
    <location>
        <begin position="12"/>
        <end position="31"/>
    </location>
</feature>
<dbReference type="InterPro" id="IPR005171">
    <property type="entry name" value="Cyt_c_oxidase_su4_prok"/>
</dbReference>
<keyword evidence="5 6" id="KW-0472">Membrane</keyword>
<evidence type="ECO:0000256" key="6">
    <source>
        <dbReference type="SAM" id="Phobius"/>
    </source>
</evidence>
<evidence type="ECO:0000313" key="7">
    <source>
        <dbReference type="EMBL" id="GAP42806.1"/>
    </source>
</evidence>
<protein>
    <submittedName>
        <fullName evidence="7">Caa(3)-type oxidase, subunit IV</fullName>
    </submittedName>
</protein>
<evidence type="ECO:0000256" key="5">
    <source>
        <dbReference type="ARBA" id="ARBA00023136"/>
    </source>
</evidence>
<keyword evidence="4 6" id="KW-1133">Transmembrane helix</keyword>
<feature type="transmembrane region" description="Helical" evidence="6">
    <location>
        <begin position="68"/>
        <end position="93"/>
    </location>
</feature>